<evidence type="ECO:0000313" key="3">
    <source>
        <dbReference type="Proteomes" id="UP001423409"/>
    </source>
</evidence>
<dbReference type="Pfam" id="PF13592">
    <property type="entry name" value="HTH_33"/>
    <property type="match status" value="1"/>
</dbReference>
<reference evidence="2 3" key="1">
    <citation type="submission" date="2024-02" db="EMBL/GenBank/DDBJ databases">
        <title>Deinococcus caeni NBRC 101312.</title>
        <authorList>
            <person name="Ichikawa N."/>
            <person name="Katano-Makiyama Y."/>
            <person name="Hidaka K."/>
        </authorList>
    </citation>
    <scope>NUCLEOTIDE SEQUENCE [LARGE SCALE GENOMIC DNA]</scope>
    <source>
        <strain evidence="2 3">NBRC 101312</strain>
    </source>
</reference>
<evidence type="ECO:0000313" key="2">
    <source>
        <dbReference type="EMBL" id="GAA5441567.1"/>
    </source>
</evidence>
<proteinExistence type="predicted"/>
<name>A0ABP9UKG5_9DEIO</name>
<dbReference type="InterPro" id="IPR025959">
    <property type="entry name" value="Winged_HTH_dom"/>
</dbReference>
<keyword evidence="3" id="KW-1185">Reference proteome</keyword>
<dbReference type="EMBL" id="BAABQU010000057">
    <property type="protein sequence ID" value="GAA5441567.1"/>
    <property type="molecule type" value="Genomic_DNA"/>
</dbReference>
<dbReference type="Proteomes" id="UP001423409">
    <property type="component" value="Unassembled WGS sequence"/>
</dbReference>
<feature type="domain" description="Winged helix-turn helix" evidence="1">
    <location>
        <begin position="17"/>
        <end position="62"/>
    </location>
</feature>
<organism evidence="2 3">
    <name type="scientific">Deinococcus caeni</name>
    <dbReference type="NCBI Taxonomy" id="569127"/>
    <lineage>
        <taxon>Bacteria</taxon>
        <taxon>Thermotogati</taxon>
        <taxon>Deinococcota</taxon>
        <taxon>Deinococci</taxon>
        <taxon>Deinococcales</taxon>
        <taxon>Deinococcaceae</taxon>
        <taxon>Deinococcus</taxon>
    </lineage>
</organism>
<sequence length="86" mass="10141">MTPEIEQFLVEKLLEERFWNAPLLSEQINRTFEVTIGPRALANHLQRLGYSWKRARYSPAKQLDPDIIQHHQVSLETLKRGLWTAD</sequence>
<comment type="caution">
    <text evidence="2">The sequence shown here is derived from an EMBL/GenBank/DDBJ whole genome shotgun (WGS) entry which is preliminary data.</text>
</comment>
<protein>
    <recommendedName>
        <fullName evidence="1">Winged helix-turn helix domain-containing protein</fullName>
    </recommendedName>
</protein>
<evidence type="ECO:0000259" key="1">
    <source>
        <dbReference type="Pfam" id="PF13592"/>
    </source>
</evidence>
<gene>
    <name evidence="2" type="ORF">Dcae01_03105</name>
</gene>
<accession>A0ABP9UKG5</accession>